<dbReference type="Gene3D" id="3.30.1120.10">
    <property type="match status" value="1"/>
</dbReference>
<dbReference type="PANTHER" id="PTHR10342:SF273">
    <property type="entry name" value="RE14504P"/>
    <property type="match status" value="1"/>
</dbReference>
<evidence type="ECO:0000256" key="6">
    <source>
        <dbReference type="ARBA" id="ARBA00023180"/>
    </source>
</evidence>
<evidence type="ECO:0000256" key="1">
    <source>
        <dbReference type="ARBA" id="ARBA00001913"/>
    </source>
</evidence>
<evidence type="ECO:0000313" key="9">
    <source>
        <dbReference type="EMBL" id="KAJ7390444.1"/>
    </source>
</evidence>
<gene>
    <name evidence="9" type="ORF">OS493_025144</name>
</gene>
<keyword evidence="10" id="KW-1185">Reference proteome</keyword>
<keyword evidence="3" id="KW-0479">Metal-binding</keyword>
<dbReference type="CDD" id="cd16029">
    <property type="entry name" value="4-S"/>
    <property type="match status" value="1"/>
</dbReference>
<dbReference type="InterPro" id="IPR000917">
    <property type="entry name" value="Sulfatase_N"/>
</dbReference>
<dbReference type="GO" id="GO:0046872">
    <property type="term" value="F:metal ion binding"/>
    <property type="evidence" value="ECO:0007669"/>
    <property type="project" value="UniProtKB-KW"/>
</dbReference>
<dbReference type="InterPro" id="IPR017850">
    <property type="entry name" value="Alkaline_phosphatase_core_sf"/>
</dbReference>
<reference evidence="9" key="1">
    <citation type="submission" date="2023-01" db="EMBL/GenBank/DDBJ databases">
        <title>Genome assembly of the deep-sea coral Lophelia pertusa.</title>
        <authorList>
            <person name="Herrera S."/>
            <person name="Cordes E."/>
        </authorList>
    </citation>
    <scope>NUCLEOTIDE SEQUENCE</scope>
    <source>
        <strain evidence="9">USNM1676648</strain>
        <tissue evidence="9">Polyp</tissue>
    </source>
</reference>
<dbReference type="OrthoDB" id="103349at2759"/>
<proteinExistence type="inferred from homology"/>
<feature type="domain" description="Sulfatase N-terminal" evidence="8">
    <location>
        <begin position="89"/>
        <end position="406"/>
    </location>
</feature>
<dbReference type="Proteomes" id="UP001163046">
    <property type="component" value="Unassembled WGS sequence"/>
</dbReference>
<evidence type="ECO:0000256" key="3">
    <source>
        <dbReference type="ARBA" id="ARBA00022723"/>
    </source>
</evidence>
<sequence length="553" mass="61554">MKLNTSFPPTRTKRQSEKEREWSLGTSLVPRFPEKVTGKSCGINVFLRSDLDEYKLIKMPLTLLHIATFLSVLLLHLSLTSSTKQSSKPHIVFIVADDLGWDDVSFHGSNQIPTPNIDKLANDGIILNNYYVSPICTPTRSAIMTGRHPIHTGMQSGVILAAQPYGLGLNETLMPQYLKELGYSTHGVGKWHLGFFKFDYTPTKRGFDSFFGYWSGKEDYWDHSSDAPGQGWGLDLHNNTENDFTEWGMYSTDLFTTLAVDVIQSHDPSKPLYLYLPHQAVHSANAIQPLQAPEKLIKKFKNIEDERRRIYAAMVTALDDSVGKVRDALVAKGLYNNSVIIFTTDNGGPAAGFDLNMASNFPLRGVKATLWEGGVRGAAFVHSPLLASKGRVSLDLMHVTDWLPTFGKSSPRQELLHNIHPSGGEAAMRYGQWKIIMNAGKGWNGWYPPPGYEETTVSNKTLKNAVVTCGQPPSSPPECTKSAGPCLFDIEHDPCEYVNLASQHDDIVQKLLAKLEDYRKSSVPPRNKPIDPKANPKYHGGAWVAWEDQLRAD</sequence>
<evidence type="ECO:0000313" key="10">
    <source>
        <dbReference type="Proteomes" id="UP001163046"/>
    </source>
</evidence>
<keyword evidence="4" id="KW-0378">Hydrolase</keyword>
<evidence type="ECO:0000256" key="2">
    <source>
        <dbReference type="ARBA" id="ARBA00008779"/>
    </source>
</evidence>
<keyword evidence="6" id="KW-0325">Glycoprotein</keyword>
<dbReference type="PROSITE" id="PS00523">
    <property type="entry name" value="SULFATASE_1"/>
    <property type="match status" value="1"/>
</dbReference>
<protein>
    <recommendedName>
        <fullName evidence="8">Sulfatase N-terminal domain-containing protein</fullName>
    </recommendedName>
</protein>
<dbReference type="GO" id="GO:0008484">
    <property type="term" value="F:sulfuric ester hydrolase activity"/>
    <property type="evidence" value="ECO:0007669"/>
    <property type="project" value="InterPro"/>
</dbReference>
<comment type="similarity">
    <text evidence="2">Belongs to the sulfatase family.</text>
</comment>
<dbReference type="EMBL" id="MU825416">
    <property type="protein sequence ID" value="KAJ7390444.1"/>
    <property type="molecule type" value="Genomic_DNA"/>
</dbReference>
<accession>A0A9X0A2J9</accession>
<comment type="cofactor">
    <cofactor evidence="1">
        <name>Ca(2+)</name>
        <dbReference type="ChEBI" id="CHEBI:29108"/>
    </cofactor>
</comment>
<dbReference type="InterPro" id="IPR047115">
    <property type="entry name" value="ARSB"/>
</dbReference>
<dbReference type="Gene3D" id="3.40.720.10">
    <property type="entry name" value="Alkaline Phosphatase, subunit A"/>
    <property type="match status" value="1"/>
</dbReference>
<evidence type="ECO:0000256" key="4">
    <source>
        <dbReference type="ARBA" id="ARBA00022801"/>
    </source>
</evidence>
<comment type="caution">
    <text evidence="9">The sequence shown here is derived from an EMBL/GenBank/DDBJ whole genome shotgun (WGS) entry which is preliminary data.</text>
</comment>
<organism evidence="9 10">
    <name type="scientific">Desmophyllum pertusum</name>
    <dbReference type="NCBI Taxonomy" id="174260"/>
    <lineage>
        <taxon>Eukaryota</taxon>
        <taxon>Metazoa</taxon>
        <taxon>Cnidaria</taxon>
        <taxon>Anthozoa</taxon>
        <taxon>Hexacorallia</taxon>
        <taxon>Scleractinia</taxon>
        <taxon>Caryophylliina</taxon>
        <taxon>Caryophylliidae</taxon>
        <taxon>Desmophyllum</taxon>
    </lineage>
</organism>
<evidence type="ECO:0000259" key="8">
    <source>
        <dbReference type="Pfam" id="PF00884"/>
    </source>
</evidence>
<dbReference type="AlphaFoldDB" id="A0A9X0A2J9"/>
<name>A0A9X0A2J9_9CNID</name>
<dbReference type="Pfam" id="PF00884">
    <property type="entry name" value="Sulfatase"/>
    <property type="match status" value="1"/>
</dbReference>
<feature type="region of interest" description="Disordered" evidence="7">
    <location>
        <begin position="1"/>
        <end position="22"/>
    </location>
</feature>
<evidence type="ECO:0000256" key="7">
    <source>
        <dbReference type="SAM" id="MobiDB-lite"/>
    </source>
</evidence>
<dbReference type="InterPro" id="IPR024607">
    <property type="entry name" value="Sulfatase_CS"/>
</dbReference>
<evidence type="ECO:0000256" key="5">
    <source>
        <dbReference type="ARBA" id="ARBA00022837"/>
    </source>
</evidence>
<dbReference type="PROSITE" id="PS00149">
    <property type="entry name" value="SULFATASE_2"/>
    <property type="match status" value="1"/>
</dbReference>
<dbReference type="PANTHER" id="PTHR10342">
    <property type="entry name" value="ARYLSULFATASE"/>
    <property type="match status" value="1"/>
</dbReference>
<keyword evidence="5" id="KW-0106">Calcium</keyword>
<dbReference type="SUPFAM" id="SSF53649">
    <property type="entry name" value="Alkaline phosphatase-like"/>
    <property type="match status" value="1"/>
</dbReference>